<dbReference type="RefSeq" id="WP_148819013.1">
    <property type="nucleotide sequence ID" value="NZ_CP043046.1"/>
</dbReference>
<dbReference type="PROSITE" id="PS50931">
    <property type="entry name" value="HTH_LYSR"/>
    <property type="match status" value="1"/>
</dbReference>
<protein>
    <submittedName>
        <fullName evidence="6">LysR family transcriptional regulator</fullName>
    </submittedName>
</protein>
<dbReference type="Gene3D" id="3.40.190.290">
    <property type="match status" value="1"/>
</dbReference>
<dbReference type="EMBL" id="CP043046">
    <property type="protein sequence ID" value="QEI09157.1"/>
    <property type="molecule type" value="Genomic_DNA"/>
</dbReference>
<gene>
    <name evidence="6" type="ORF">FXN63_06425</name>
</gene>
<dbReference type="PANTHER" id="PTHR30126:SF77">
    <property type="entry name" value="TRANSCRIPTIONAL REGULATORY PROTEIN"/>
    <property type="match status" value="1"/>
</dbReference>
<dbReference type="GO" id="GO:0003700">
    <property type="term" value="F:DNA-binding transcription factor activity"/>
    <property type="evidence" value="ECO:0007669"/>
    <property type="project" value="InterPro"/>
</dbReference>
<dbReference type="Proteomes" id="UP000325161">
    <property type="component" value="Chromosome"/>
</dbReference>
<evidence type="ECO:0000313" key="6">
    <source>
        <dbReference type="EMBL" id="QEI09157.1"/>
    </source>
</evidence>
<dbReference type="KEGG" id="pacr:FXN63_06425"/>
<reference evidence="6 7" key="1">
    <citation type="submission" date="2019-08" db="EMBL/GenBank/DDBJ databases">
        <title>Amphibian skin-associated Pigmentiphaga: genome sequence and occurrence across geography and hosts.</title>
        <authorList>
            <person name="Bletz M.C."/>
            <person name="Bunk B."/>
            <person name="Sproeer C."/>
            <person name="Biwer P."/>
            <person name="Reiter S."/>
            <person name="Rabemananjara F.C.E."/>
            <person name="Schulz S."/>
            <person name="Overmann J."/>
            <person name="Vences M."/>
        </authorList>
    </citation>
    <scope>NUCLEOTIDE SEQUENCE [LARGE SCALE GENOMIC DNA]</scope>
    <source>
        <strain evidence="6 7">Mada1488</strain>
    </source>
</reference>
<feature type="domain" description="HTH lysR-type" evidence="5">
    <location>
        <begin position="1"/>
        <end position="59"/>
    </location>
</feature>
<dbReference type="PANTHER" id="PTHR30126">
    <property type="entry name" value="HTH-TYPE TRANSCRIPTIONAL REGULATOR"/>
    <property type="match status" value="1"/>
</dbReference>
<dbReference type="Pfam" id="PF00126">
    <property type="entry name" value="HTH_1"/>
    <property type="match status" value="1"/>
</dbReference>
<keyword evidence="4" id="KW-0804">Transcription</keyword>
<dbReference type="AlphaFoldDB" id="A0A5C0B8K4"/>
<dbReference type="SUPFAM" id="SSF46785">
    <property type="entry name" value="Winged helix' DNA-binding domain"/>
    <property type="match status" value="1"/>
</dbReference>
<keyword evidence="7" id="KW-1185">Reference proteome</keyword>
<sequence length="313" mass="34799">MYTLKQLEAFYWSATLGSFNASSNRLHTTQSAIAKRVGELESFAGMPLFERQARRLLLTQQGHKLLVMAREMLELNQRIVQSIGDPSSLEGVVRLGVTELVGLTWLATLIDEISRRYPNVQLMPEIDGGLTLYERLQRDELDLAFMPGPFWSYEYDSTPLGSVRNVWMASPDIDIESGRELTPHDLAPYPVISQPPNSALSHIYDAWFAEQGMSVKRVFTCNNLGVTAQLTALGMGISYLPDAYFSPVVARGVLRRLDVKPDLPPIHYYSVCKKSFVTPLLSTLVDVACEVARFDIPGGTSRRQGGTPSEASP</sequence>
<dbReference type="OrthoDB" id="8651113at2"/>
<keyword evidence="3" id="KW-0238">DNA-binding</keyword>
<name>A0A5C0B8K4_9BURK</name>
<organism evidence="6 7">
    <name type="scientific">Pigmentiphaga aceris</name>
    <dbReference type="NCBI Taxonomy" id="1940612"/>
    <lineage>
        <taxon>Bacteria</taxon>
        <taxon>Pseudomonadati</taxon>
        <taxon>Pseudomonadota</taxon>
        <taxon>Betaproteobacteria</taxon>
        <taxon>Burkholderiales</taxon>
        <taxon>Alcaligenaceae</taxon>
        <taxon>Pigmentiphaga</taxon>
    </lineage>
</organism>
<proteinExistence type="inferred from homology"/>
<dbReference type="GO" id="GO:0000976">
    <property type="term" value="F:transcription cis-regulatory region binding"/>
    <property type="evidence" value="ECO:0007669"/>
    <property type="project" value="TreeGrafter"/>
</dbReference>
<evidence type="ECO:0000313" key="7">
    <source>
        <dbReference type="Proteomes" id="UP000325161"/>
    </source>
</evidence>
<dbReference type="PRINTS" id="PR00039">
    <property type="entry name" value="HTHLYSR"/>
</dbReference>
<evidence type="ECO:0000256" key="1">
    <source>
        <dbReference type="ARBA" id="ARBA00009437"/>
    </source>
</evidence>
<dbReference type="SUPFAM" id="SSF53850">
    <property type="entry name" value="Periplasmic binding protein-like II"/>
    <property type="match status" value="1"/>
</dbReference>
<evidence type="ECO:0000256" key="3">
    <source>
        <dbReference type="ARBA" id="ARBA00023125"/>
    </source>
</evidence>
<evidence type="ECO:0000256" key="4">
    <source>
        <dbReference type="ARBA" id="ARBA00023163"/>
    </source>
</evidence>
<dbReference type="Pfam" id="PF03466">
    <property type="entry name" value="LysR_substrate"/>
    <property type="match status" value="1"/>
</dbReference>
<keyword evidence="2" id="KW-0805">Transcription regulation</keyword>
<dbReference type="InterPro" id="IPR036390">
    <property type="entry name" value="WH_DNA-bd_sf"/>
</dbReference>
<dbReference type="InterPro" id="IPR005119">
    <property type="entry name" value="LysR_subst-bd"/>
</dbReference>
<dbReference type="InterPro" id="IPR000847">
    <property type="entry name" value="LysR_HTH_N"/>
</dbReference>
<evidence type="ECO:0000256" key="2">
    <source>
        <dbReference type="ARBA" id="ARBA00023015"/>
    </source>
</evidence>
<accession>A0A5C0B8K4</accession>
<dbReference type="CDD" id="cd05466">
    <property type="entry name" value="PBP2_LTTR_substrate"/>
    <property type="match status" value="1"/>
</dbReference>
<dbReference type="Gene3D" id="1.10.10.10">
    <property type="entry name" value="Winged helix-like DNA-binding domain superfamily/Winged helix DNA-binding domain"/>
    <property type="match status" value="1"/>
</dbReference>
<evidence type="ECO:0000259" key="5">
    <source>
        <dbReference type="PROSITE" id="PS50931"/>
    </source>
</evidence>
<dbReference type="InterPro" id="IPR036388">
    <property type="entry name" value="WH-like_DNA-bd_sf"/>
</dbReference>
<comment type="similarity">
    <text evidence="1">Belongs to the LysR transcriptional regulatory family.</text>
</comment>